<dbReference type="Proteomes" id="UP001162164">
    <property type="component" value="Unassembled WGS sequence"/>
</dbReference>
<keyword evidence="2 5" id="KW-0863">Zinc-finger</keyword>
<reference evidence="8" key="1">
    <citation type="journal article" date="2023" name="Insect Mol. Biol.">
        <title>Genome sequencing provides insights into the evolution of gene families encoding plant cell wall-degrading enzymes in longhorned beetles.</title>
        <authorList>
            <person name="Shin N.R."/>
            <person name="Okamura Y."/>
            <person name="Kirsch R."/>
            <person name="Pauchet Y."/>
        </authorList>
    </citation>
    <scope>NUCLEOTIDE SEQUENCE</scope>
    <source>
        <strain evidence="8">MMC_N1</strain>
    </source>
</reference>
<evidence type="ECO:0000256" key="2">
    <source>
        <dbReference type="ARBA" id="ARBA00022771"/>
    </source>
</evidence>
<accession>A0ABQ9IYG6</accession>
<dbReference type="InterPro" id="IPR026516">
    <property type="entry name" value="THAP1/10"/>
</dbReference>
<keyword evidence="3" id="KW-0862">Zinc</keyword>
<feature type="compositionally biased region" description="Polar residues" evidence="6">
    <location>
        <begin position="108"/>
        <end position="123"/>
    </location>
</feature>
<gene>
    <name evidence="8" type="ORF">NQ317_016781</name>
</gene>
<dbReference type="SMART" id="SM00980">
    <property type="entry name" value="THAP"/>
    <property type="match status" value="1"/>
</dbReference>
<organism evidence="8 9">
    <name type="scientific">Molorchus minor</name>
    <dbReference type="NCBI Taxonomy" id="1323400"/>
    <lineage>
        <taxon>Eukaryota</taxon>
        <taxon>Metazoa</taxon>
        <taxon>Ecdysozoa</taxon>
        <taxon>Arthropoda</taxon>
        <taxon>Hexapoda</taxon>
        <taxon>Insecta</taxon>
        <taxon>Pterygota</taxon>
        <taxon>Neoptera</taxon>
        <taxon>Endopterygota</taxon>
        <taxon>Coleoptera</taxon>
        <taxon>Polyphaga</taxon>
        <taxon>Cucujiformia</taxon>
        <taxon>Chrysomeloidea</taxon>
        <taxon>Cerambycidae</taxon>
        <taxon>Lamiinae</taxon>
        <taxon>Monochamini</taxon>
        <taxon>Molorchus</taxon>
    </lineage>
</organism>
<evidence type="ECO:0000259" key="7">
    <source>
        <dbReference type="PROSITE" id="PS50950"/>
    </source>
</evidence>
<dbReference type="PROSITE" id="PS50950">
    <property type="entry name" value="ZF_THAP"/>
    <property type="match status" value="1"/>
</dbReference>
<feature type="domain" description="THAP-type" evidence="7">
    <location>
        <begin position="1"/>
        <end position="92"/>
    </location>
</feature>
<comment type="caution">
    <text evidence="8">The sequence shown here is derived from an EMBL/GenBank/DDBJ whole genome shotgun (WGS) entry which is preliminary data.</text>
</comment>
<feature type="compositionally biased region" description="Low complexity" evidence="6">
    <location>
        <begin position="137"/>
        <end position="146"/>
    </location>
</feature>
<evidence type="ECO:0000256" key="5">
    <source>
        <dbReference type="PROSITE-ProRule" id="PRU00309"/>
    </source>
</evidence>
<proteinExistence type="predicted"/>
<dbReference type="PANTHER" id="PTHR46600:SF11">
    <property type="entry name" value="THAP DOMAIN-CONTAINING PROTEIN 10"/>
    <property type="match status" value="1"/>
</dbReference>
<dbReference type="PANTHER" id="PTHR46600">
    <property type="entry name" value="THAP DOMAIN-CONTAINING"/>
    <property type="match status" value="1"/>
</dbReference>
<evidence type="ECO:0000256" key="1">
    <source>
        <dbReference type="ARBA" id="ARBA00022723"/>
    </source>
</evidence>
<keyword evidence="4 5" id="KW-0238">DNA-binding</keyword>
<evidence type="ECO:0000256" key="4">
    <source>
        <dbReference type="ARBA" id="ARBA00023125"/>
    </source>
</evidence>
<keyword evidence="1" id="KW-0479">Metal-binding</keyword>
<keyword evidence="9" id="KW-1185">Reference proteome</keyword>
<evidence type="ECO:0000313" key="9">
    <source>
        <dbReference type="Proteomes" id="UP001162164"/>
    </source>
</evidence>
<feature type="region of interest" description="Disordered" evidence="6">
    <location>
        <begin position="94"/>
        <end position="153"/>
    </location>
</feature>
<evidence type="ECO:0000256" key="6">
    <source>
        <dbReference type="SAM" id="MobiDB-lite"/>
    </source>
</evidence>
<evidence type="ECO:0000256" key="3">
    <source>
        <dbReference type="ARBA" id="ARBA00022833"/>
    </source>
</evidence>
<dbReference type="EMBL" id="JAPWTJ010001869">
    <property type="protein sequence ID" value="KAJ8969094.1"/>
    <property type="molecule type" value="Genomic_DNA"/>
</dbReference>
<evidence type="ECO:0000313" key="8">
    <source>
        <dbReference type="EMBL" id="KAJ8969094.1"/>
    </source>
</evidence>
<dbReference type="Pfam" id="PF05485">
    <property type="entry name" value="THAP"/>
    <property type="match status" value="1"/>
</dbReference>
<protein>
    <recommendedName>
        <fullName evidence="7">THAP-type domain-containing protein</fullName>
    </recommendedName>
</protein>
<dbReference type="SUPFAM" id="SSF57716">
    <property type="entry name" value="Glucocorticoid receptor-like (DNA-binding domain)"/>
    <property type="match status" value="1"/>
</dbReference>
<name>A0ABQ9IYG6_9CUCU</name>
<sequence>MKNLRSGISRCAATKCTNNAKNCDFSFFRFPKDVDRSYKQKIWLIASSREDLLGKLENLHASYRLCAAHFENKMFLNDLHNRLHKKAVPTLFPSLEGSSSKDTKQPPAFNTSTEDKSVSQQMSDDIIQKNVPTAKMSSSLPSSPIPMKEDNAIPNKIESSILLTNTSSNPDTSKFIDAVAQKRSVEKDDKALDK</sequence>
<dbReference type="InterPro" id="IPR006612">
    <property type="entry name" value="THAP_Znf"/>
</dbReference>
<dbReference type="SMART" id="SM00692">
    <property type="entry name" value="DM3"/>
    <property type="match status" value="1"/>
</dbReference>